<dbReference type="EMBL" id="LK052943">
    <property type="protein sequence ID" value="CDR43369.1"/>
    <property type="molecule type" value="Genomic_DNA"/>
</dbReference>
<dbReference type="SMART" id="SM01158">
    <property type="entry name" value="DUF1741"/>
    <property type="match status" value="1"/>
</dbReference>
<dbReference type="PANTHER" id="PTHR13608">
    <property type="entry name" value="ARMADILLO-LIKE HELICAL DOMAIN-CONTAINING PROTEIN 3"/>
    <property type="match status" value="1"/>
</dbReference>
<evidence type="ECO:0000256" key="1">
    <source>
        <dbReference type="ARBA" id="ARBA00004370"/>
    </source>
</evidence>
<keyword evidence="4" id="KW-0472">Membrane</keyword>
<feature type="region of interest" description="Disordered" evidence="5">
    <location>
        <begin position="1"/>
        <end position="24"/>
    </location>
</feature>
<feature type="compositionally biased region" description="Low complexity" evidence="5">
    <location>
        <begin position="378"/>
        <end position="389"/>
    </location>
</feature>
<dbReference type="PANTHER" id="PTHR13608:SF3">
    <property type="entry name" value="ARMADILLO-LIKE HELICAL DOMAIN-CONTAINING PROTEIN 3"/>
    <property type="match status" value="1"/>
</dbReference>
<evidence type="ECO:0000256" key="4">
    <source>
        <dbReference type="ARBA" id="ARBA00023136"/>
    </source>
</evidence>
<dbReference type="AlphaFoldDB" id="A0A061B6G6"/>
<dbReference type="InterPro" id="IPR039868">
    <property type="entry name" value="ARMD3-like"/>
</dbReference>
<name>A0A061B6G6_RHOTO</name>
<evidence type="ECO:0000256" key="5">
    <source>
        <dbReference type="SAM" id="MobiDB-lite"/>
    </source>
</evidence>
<comment type="subcellular location">
    <subcellularLocation>
        <location evidence="1">Membrane</location>
    </subcellularLocation>
</comment>
<dbReference type="GO" id="GO:0016020">
    <property type="term" value="C:membrane"/>
    <property type="evidence" value="ECO:0007669"/>
    <property type="project" value="UniProtKB-SubCell"/>
</dbReference>
<organism evidence="7">
    <name type="scientific">Rhodotorula toruloides</name>
    <name type="common">Yeast</name>
    <name type="synonym">Rhodosporidium toruloides</name>
    <dbReference type="NCBI Taxonomy" id="5286"/>
    <lineage>
        <taxon>Eukaryota</taxon>
        <taxon>Fungi</taxon>
        <taxon>Dikarya</taxon>
        <taxon>Basidiomycota</taxon>
        <taxon>Pucciniomycotina</taxon>
        <taxon>Microbotryomycetes</taxon>
        <taxon>Sporidiobolales</taxon>
        <taxon>Sporidiobolaceae</taxon>
        <taxon>Rhodotorula</taxon>
    </lineage>
</organism>
<reference evidence="7" key="1">
    <citation type="journal article" date="2014" name="Genome Announc.">
        <title>Draft genome sequence of Rhodosporidium toruloides CECT1137, an oleaginous yeast of biotechnological interest.</title>
        <authorList>
            <person name="Morin N."/>
            <person name="Calcas X."/>
            <person name="Devillers H."/>
            <person name="Durrens P."/>
            <person name="Sherman D.J."/>
            <person name="Nicaud J.-M."/>
            <person name="Neuveglise C."/>
        </authorList>
    </citation>
    <scope>NUCLEOTIDE SEQUENCE</scope>
    <source>
        <strain evidence="7">CECT1137</strain>
    </source>
</reference>
<gene>
    <name evidence="7" type="ORF">RHTO0S_08e00826g</name>
</gene>
<feature type="compositionally biased region" description="Low complexity" evidence="5">
    <location>
        <begin position="357"/>
        <end position="368"/>
    </location>
</feature>
<keyword evidence="2" id="KW-0812">Transmembrane</keyword>
<dbReference type="InterPro" id="IPR013636">
    <property type="entry name" value="ARMH3_C"/>
</dbReference>
<keyword evidence="3" id="KW-1133">Transmembrane helix</keyword>
<dbReference type="Pfam" id="PF08427">
    <property type="entry name" value="ARMH3_C"/>
    <property type="match status" value="1"/>
</dbReference>
<evidence type="ECO:0000256" key="3">
    <source>
        <dbReference type="ARBA" id="ARBA00022989"/>
    </source>
</evidence>
<dbReference type="GO" id="GO:0005829">
    <property type="term" value="C:cytosol"/>
    <property type="evidence" value="ECO:0007669"/>
    <property type="project" value="TreeGrafter"/>
</dbReference>
<evidence type="ECO:0000259" key="6">
    <source>
        <dbReference type="SMART" id="SM01158"/>
    </source>
</evidence>
<dbReference type="OrthoDB" id="2012278at2759"/>
<evidence type="ECO:0000313" key="7">
    <source>
        <dbReference type="EMBL" id="CDR43369.1"/>
    </source>
</evidence>
<sequence>MAPSLGESPLKQVNKAGQPKRSKLQASWDDLATNPQLFATDNSPLPTRYCSEFYCLRPNRTVQNAALAGISDGDLLGKYRTNVSELFIGGIKILKDAPPADVTRSNAVETLIPFLRHVFARNFSNKEQDVMTVLGGDAERHDQVFSDMVSALDATLRNVKVPVSVRHRVLQLALTLVACANQSPLTSYFLRRDLFSTLVAFIADDSTKQFAFESALLLGLLANYRKSEARNPYVVRIQDFVEEGIMERIIDVVSTVCSRARDSYVSISDDTPPSLVASLSSFVKSLRITEFLTGGFYLPPPPLPAPLNGQGGTQNGAAGSEDVKGKGKEEEVVEEKPDNEDAPKDETVPVNGSGDVSASASSSASPTSPRKPPPPTISLPASPTSPTRPTSRRPPLSPRSSSTSLKLRPEDAPFATMPPEMVVVLLAFYELLNSNKTFCSLVFGEREEGAPPSLPTELISLTSYIVSHASVTTHRARLYSRLCLIILLILVEEGEAKLSVARAEGEEIRVCRQRQPMLPPRDPARTIPLSAMIDTVVIFLRHGLKKRLDVDTYTIALRLLQRIFQQLKTEKLRIARDWVVVWRAMLSLASFIVTHSVELRQNSGRLDALISQLFITLSYAAYWGEQILPNSAAQARIHYELLHADETLDALSDLLGISSVATPSVTPPGSSNGSILPPLNRRDTPTRSTFFTLSQFSPTKSSFRSSSSLGVGTGGSGTGDGFVATECIANLRSSITFFSNHINALRLTKGTEDELEPDEILGVIERNLGGVELIESAAMGDLGRFAGEDIAAGFFEELVGVACEDTLRLLDAEQIAVPSSP</sequence>
<feature type="region of interest" description="Disordered" evidence="5">
    <location>
        <begin position="302"/>
        <end position="413"/>
    </location>
</feature>
<accession>A0A061B6G6</accession>
<feature type="domain" description="Armadillo-like helical" evidence="6">
    <location>
        <begin position="520"/>
        <end position="810"/>
    </location>
</feature>
<proteinExistence type="predicted"/>
<evidence type="ECO:0000256" key="2">
    <source>
        <dbReference type="ARBA" id="ARBA00022692"/>
    </source>
</evidence>
<feature type="compositionally biased region" description="Basic and acidic residues" evidence="5">
    <location>
        <begin position="321"/>
        <end position="347"/>
    </location>
</feature>
<protein>
    <submittedName>
        <fullName evidence="7">RHTO0S08e00826g1_1</fullName>
    </submittedName>
</protein>